<dbReference type="InterPro" id="IPR029016">
    <property type="entry name" value="GAF-like_dom_sf"/>
</dbReference>
<dbReference type="PROSITE" id="PS50110">
    <property type="entry name" value="RESPONSE_REGULATORY"/>
    <property type="match status" value="1"/>
</dbReference>
<dbReference type="SMART" id="SM00065">
    <property type="entry name" value="GAF"/>
    <property type="match status" value="2"/>
</dbReference>
<dbReference type="CDD" id="cd00082">
    <property type="entry name" value="HisKA"/>
    <property type="match status" value="1"/>
</dbReference>
<dbReference type="SUPFAM" id="SSF52172">
    <property type="entry name" value="CheY-like"/>
    <property type="match status" value="1"/>
</dbReference>
<keyword evidence="9" id="KW-0902">Two-component regulatory system</keyword>
<dbReference type="FunFam" id="1.10.287.130:FF:000038">
    <property type="entry name" value="Sensory transduction histidine kinase"/>
    <property type="match status" value="1"/>
</dbReference>
<dbReference type="InterPro" id="IPR005467">
    <property type="entry name" value="His_kinase_dom"/>
</dbReference>
<dbReference type="Gene3D" id="3.40.50.2300">
    <property type="match status" value="1"/>
</dbReference>
<evidence type="ECO:0000256" key="2">
    <source>
        <dbReference type="ARBA" id="ARBA00004370"/>
    </source>
</evidence>
<dbReference type="InterPro" id="IPR001789">
    <property type="entry name" value="Sig_transdc_resp-reg_receiver"/>
</dbReference>
<dbReference type="InterPro" id="IPR035965">
    <property type="entry name" value="PAS-like_dom_sf"/>
</dbReference>
<dbReference type="Pfam" id="PF08448">
    <property type="entry name" value="PAS_4"/>
    <property type="match status" value="1"/>
</dbReference>
<feature type="modified residue" description="4-aspartylphosphate" evidence="11">
    <location>
        <position position="804"/>
    </location>
</feature>
<evidence type="ECO:0000256" key="4">
    <source>
        <dbReference type="ARBA" id="ARBA00022553"/>
    </source>
</evidence>
<dbReference type="Gene3D" id="3.30.450.40">
    <property type="match status" value="2"/>
</dbReference>
<dbReference type="SMART" id="SM00387">
    <property type="entry name" value="HATPase_c"/>
    <property type="match status" value="1"/>
</dbReference>
<comment type="subcellular location">
    <subcellularLocation>
        <location evidence="2">Membrane</location>
    </subcellularLocation>
</comment>
<keyword evidence="6" id="KW-0547">Nucleotide-binding</keyword>
<keyword evidence="4 11" id="KW-0597">Phosphoprotein</keyword>
<comment type="catalytic activity">
    <reaction evidence="1">
        <text>ATP + protein L-histidine = ADP + protein N-phospho-L-histidine.</text>
        <dbReference type="EC" id="2.7.13.3"/>
    </reaction>
</comment>
<dbReference type="InterPro" id="IPR003661">
    <property type="entry name" value="HisK_dim/P_dom"/>
</dbReference>
<dbReference type="PRINTS" id="PR00344">
    <property type="entry name" value="BCTRLSENSOR"/>
</dbReference>
<dbReference type="SUPFAM" id="SSF55781">
    <property type="entry name" value="GAF domain-like"/>
    <property type="match status" value="2"/>
</dbReference>
<dbReference type="OrthoDB" id="9797243at2"/>
<dbReference type="SUPFAM" id="SSF55785">
    <property type="entry name" value="PYP-like sensor domain (PAS domain)"/>
    <property type="match status" value="1"/>
</dbReference>
<dbReference type="Pfam" id="PF00072">
    <property type="entry name" value="Response_reg"/>
    <property type="match status" value="1"/>
</dbReference>
<evidence type="ECO:0000313" key="16">
    <source>
        <dbReference type="Proteomes" id="UP000199075"/>
    </source>
</evidence>
<gene>
    <name evidence="15" type="ORF">SAMN04487957_102295</name>
</gene>
<evidence type="ECO:0000256" key="3">
    <source>
        <dbReference type="ARBA" id="ARBA00012438"/>
    </source>
</evidence>
<evidence type="ECO:0000256" key="6">
    <source>
        <dbReference type="ARBA" id="ARBA00022741"/>
    </source>
</evidence>
<dbReference type="Pfam" id="PF01590">
    <property type="entry name" value="GAF"/>
    <property type="match status" value="1"/>
</dbReference>
<dbReference type="GO" id="GO:0005524">
    <property type="term" value="F:ATP binding"/>
    <property type="evidence" value="ECO:0007669"/>
    <property type="project" value="UniProtKB-KW"/>
</dbReference>
<keyword evidence="12" id="KW-0175">Coiled coil</keyword>
<dbReference type="InterPro" id="IPR011006">
    <property type="entry name" value="CheY-like_superfamily"/>
</dbReference>
<dbReference type="GO" id="GO:0005886">
    <property type="term" value="C:plasma membrane"/>
    <property type="evidence" value="ECO:0007669"/>
    <property type="project" value="TreeGrafter"/>
</dbReference>
<evidence type="ECO:0000256" key="8">
    <source>
        <dbReference type="ARBA" id="ARBA00022840"/>
    </source>
</evidence>
<keyword evidence="5" id="KW-0808">Transferase</keyword>
<dbReference type="SMART" id="SM00448">
    <property type="entry name" value="REC"/>
    <property type="match status" value="1"/>
</dbReference>
<dbReference type="Gene3D" id="3.30.565.10">
    <property type="entry name" value="Histidine kinase-like ATPase, C-terminal domain"/>
    <property type="match status" value="1"/>
</dbReference>
<dbReference type="RefSeq" id="WP_089677149.1">
    <property type="nucleotide sequence ID" value="NZ_FNIV01000002.1"/>
</dbReference>
<dbReference type="InterPro" id="IPR004358">
    <property type="entry name" value="Sig_transdc_His_kin-like_C"/>
</dbReference>
<dbReference type="SMART" id="SM00388">
    <property type="entry name" value="HisKA"/>
    <property type="match status" value="1"/>
</dbReference>
<evidence type="ECO:0000256" key="7">
    <source>
        <dbReference type="ARBA" id="ARBA00022777"/>
    </source>
</evidence>
<feature type="domain" description="Histidine kinase" evidence="13">
    <location>
        <begin position="511"/>
        <end position="730"/>
    </location>
</feature>
<evidence type="ECO:0000313" key="15">
    <source>
        <dbReference type="EMBL" id="SDN89135.1"/>
    </source>
</evidence>
<dbReference type="PROSITE" id="PS50109">
    <property type="entry name" value="HIS_KIN"/>
    <property type="match status" value="1"/>
</dbReference>
<feature type="domain" description="Response regulatory" evidence="14">
    <location>
        <begin position="754"/>
        <end position="871"/>
    </location>
</feature>
<evidence type="ECO:0000256" key="1">
    <source>
        <dbReference type="ARBA" id="ARBA00000085"/>
    </source>
</evidence>
<dbReference type="InterPro" id="IPR003594">
    <property type="entry name" value="HATPase_dom"/>
</dbReference>
<evidence type="ECO:0000259" key="13">
    <source>
        <dbReference type="PROSITE" id="PS50109"/>
    </source>
</evidence>
<dbReference type="Gene3D" id="1.10.287.130">
    <property type="match status" value="1"/>
</dbReference>
<dbReference type="PANTHER" id="PTHR43047:SF72">
    <property type="entry name" value="OSMOSENSING HISTIDINE PROTEIN KINASE SLN1"/>
    <property type="match status" value="1"/>
</dbReference>
<dbReference type="Pfam" id="PF02518">
    <property type="entry name" value="HATPase_c"/>
    <property type="match status" value="1"/>
</dbReference>
<dbReference type="EMBL" id="FNIV01000002">
    <property type="protein sequence ID" value="SDN89135.1"/>
    <property type="molecule type" value="Genomic_DNA"/>
</dbReference>
<dbReference type="Gene3D" id="3.30.450.20">
    <property type="entry name" value="PAS domain"/>
    <property type="match status" value="1"/>
</dbReference>
<name>A0A1H0F3F7_9GAMM</name>
<dbReference type="InterPro" id="IPR013656">
    <property type="entry name" value="PAS_4"/>
</dbReference>
<dbReference type="SMART" id="SM00091">
    <property type="entry name" value="PAS"/>
    <property type="match status" value="1"/>
</dbReference>
<dbReference type="SUPFAM" id="SSF55874">
    <property type="entry name" value="ATPase domain of HSP90 chaperone/DNA topoisomerase II/histidine kinase"/>
    <property type="match status" value="1"/>
</dbReference>
<dbReference type="CDD" id="cd17546">
    <property type="entry name" value="REC_hyHK_CKI1_RcsC-like"/>
    <property type="match status" value="1"/>
</dbReference>
<dbReference type="Proteomes" id="UP000199075">
    <property type="component" value="Unassembled WGS sequence"/>
</dbReference>
<evidence type="ECO:0000256" key="12">
    <source>
        <dbReference type="SAM" id="Coils"/>
    </source>
</evidence>
<dbReference type="GO" id="GO:0000155">
    <property type="term" value="F:phosphorelay sensor kinase activity"/>
    <property type="evidence" value="ECO:0007669"/>
    <property type="project" value="InterPro"/>
</dbReference>
<dbReference type="STRING" id="419597.SAMN04487957_102295"/>
<dbReference type="AlphaFoldDB" id="A0A1H0F3F7"/>
<reference evidence="16" key="1">
    <citation type="submission" date="2016-10" db="EMBL/GenBank/DDBJ databases">
        <authorList>
            <person name="Varghese N."/>
            <person name="Submissions S."/>
        </authorList>
    </citation>
    <scope>NUCLEOTIDE SEQUENCE [LARGE SCALE GENOMIC DNA]</scope>
    <source>
        <strain evidence="16">CGMCC 1.6444</strain>
    </source>
</reference>
<dbReference type="InterPro" id="IPR036890">
    <property type="entry name" value="HATPase_C_sf"/>
</dbReference>
<dbReference type="EC" id="2.7.13.3" evidence="3"/>
<proteinExistence type="predicted"/>
<evidence type="ECO:0000256" key="5">
    <source>
        <dbReference type="ARBA" id="ARBA00022679"/>
    </source>
</evidence>
<dbReference type="InterPro" id="IPR036097">
    <property type="entry name" value="HisK_dim/P_sf"/>
</dbReference>
<organism evidence="15 16">
    <name type="scientific">Halomonas shengliensis</name>
    <dbReference type="NCBI Taxonomy" id="419597"/>
    <lineage>
        <taxon>Bacteria</taxon>
        <taxon>Pseudomonadati</taxon>
        <taxon>Pseudomonadota</taxon>
        <taxon>Gammaproteobacteria</taxon>
        <taxon>Oceanospirillales</taxon>
        <taxon>Halomonadaceae</taxon>
        <taxon>Halomonas</taxon>
    </lineage>
</organism>
<keyword evidence="7" id="KW-0418">Kinase</keyword>
<dbReference type="InterPro" id="IPR003018">
    <property type="entry name" value="GAF"/>
</dbReference>
<keyword evidence="16" id="KW-1185">Reference proteome</keyword>
<evidence type="ECO:0000256" key="11">
    <source>
        <dbReference type="PROSITE-ProRule" id="PRU00169"/>
    </source>
</evidence>
<dbReference type="Pfam" id="PF00512">
    <property type="entry name" value="HisKA"/>
    <property type="match status" value="1"/>
</dbReference>
<dbReference type="InterPro" id="IPR000014">
    <property type="entry name" value="PAS"/>
</dbReference>
<dbReference type="GO" id="GO:0009927">
    <property type="term" value="F:histidine phosphotransfer kinase activity"/>
    <property type="evidence" value="ECO:0007669"/>
    <property type="project" value="TreeGrafter"/>
</dbReference>
<dbReference type="Pfam" id="PF13185">
    <property type="entry name" value="GAF_2"/>
    <property type="match status" value="1"/>
</dbReference>
<protein>
    <recommendedName>
        <fullName evidence="3">histidine kinase</fullName>
        <ecNumber evidence="3">2.7.13.3</ecNumber>
    </recommendedName>
</protein>
<evidence type="ECO:0000256" key="10">
    <source>
        <dbReference type="ARBA" id="ARBA00023136"/>
    </source>
</evidence>
<accession>A0A1H0F3F7</accession>
<sequence>MTSASEHDREAARLEALASLAVLDTPATPAFEQLVDLACDLFETPMALVSLVDRERQWFKARRGIEVCETPRDISFCAHAVADGKPLVVADASRDPRFRDNPLVTGAPDIRFYAGYPLRPLGEHVVGTLCLLDTAPRDFSPRELRLLGKLAAQAEVLLRKQRLLHDQASQRHELEQARSRLEEAHGRLHKERQLLRAILDASPDPIYARSRSGRYLAANQACREMLMSSGVDAPEEDRFPSALPEALRTSVEEAEERVLATGQPRQVPMLRHRGRYLDLQLAPLVDSTGETVARGVVGVARDTTEIVRQSSLIRVLHQGITDYQALMSGRRLWDFLMEALRELTDSDYALIGEVIEQEGKPALKLHAITDLSWDAASRRLMERLRSGDMTLSRPDSLLGRVFAYGEVVMTDDLGSHPHRAGFPPGHPPLHNYLGVPIHDGERLIGMYAIANGVRPYDRSLLEWLEPFTATCALLINLYRKMSEREHDIEALAEARDAADRANRAKSEFLSAMSHELRTPLNAILGFAQLLASGRRHPLGERQARQVAQIEKSGQHLLQLINQILDLARVEAGHLALSLEAISVAEVVQDALSTLAATAEAAGVTLEDGVADLVLPAVRADYTRLKQVLLNLLSNAIKYNVPGGWARIEARVEGDALYLSVVDGGHGIAMEEQPLLFQPFQRLGGDQEAIEGTGIGLAITRQLLEAMGASIEAESEFGVGSRFTCRMVLAPASPTGLTQRAEALPQAAREALAARVAYVEDNPANQRLMQDIFDGLPGCELRLFPSAEIALPAIAAEPPDAVVMDLHLPGMSGSEALSRLRAIPSLTRLPVIALSANAMPSDIRRGLAAGFDEYLTKPLDLEAFMTTLHRFIPLEGRP</sequence>
<keyword evidence="10" id="KW-0472">Membrane</keyword>
<evidence type="ECO:0000259" key="14">
    <source>
        <dbReference type="PROSITE" id="PS50110"/>
    </source>
</evidence>
<dbReference type="SUPFAM" id="SSF47384">
    <property type="entry name" value="Homodimeric domain of signal transducing histidine kinase"/>
    <property type="match status" value="1"/>
</dbReference>
<keyword evidence="8" id="KW-0067">ATP-binding</keyword>
<evidence type="ECO:0000256" key="9">
    <source>
        <dbReference type="ARBA" id="ARBA00023012"/>
    </source>
</evidence>
<feature type="coiled-coil region" evidence="12">
    <location>
        <begin position="164"/>
        <end position="194"/>
    </location>
</feature>
<dbReference type="PANTHER" id="PTHR43047">
    <property type="entry name" value="TWO-COMPONENT HISTIDINE PROTEIN KINASE"/>
    <property type="match status" value="1"/>
</dbReference>